<keyword evidence="1" id="KW-0304">Gas vesicle</keyword>
<protein>
    <submittedName>
        <fullName evidence="4">Gas vesicle protein</fullName>
    </submittedName>
</protein>
<organism evidence="4 5">
    <name type="scientific">Streptomyces cinnamoneus</name>
    <name type="common">Streptoverticillium cinnamoneum</name>
    <dbReference type="NCBI Taxonomy" id="53446"/>
    <lineage>
        <taxon>Bacteria</taxon>
        <taxon>Bacillati</taxon>
        <taxon>Actinomycetota</taxon>
        <taxon>Actinomycetes</taxon>
        <taxon>Kitasatosporales</taxon>
        <taxon>Streptomycetaceae</taxon>
        <taxon>Streptomyces</taxon>
        <taxon>Streptomyces cinnamoneus group</taxon>
    </lineage>
</organism>
<comment type="caution">
    <text evidence="4">The sequence shown here is derived from an EMBL/GenBank/DDBJ whole genome shotgun (WGS) entry which is preliminary data.</text>
</comment>
<reference evidence="4" key="2">
    <citation type="submission" date="2020-09" db="EMBL/GenBank/DDBJ databases">
        <authorList>
            <person name="Sun Q."/>
            <person name="Ohkuma M."/>
        </authorList>
    </citation>
    <scope>NUCLEOTIDE SEQUENCE</scope>
    <source>
        <strain evidence="4">JCM 4633</strain>
    </source>
</reference>
<accession>A0A918WED5</accession>
<dbReference type="Proteomes" id="UP000646244">
    <property type="component" value="Unassembled WGS sequence"/>
</dbReference>
<dbReference type="AlphaFoldDB" id="A0A918WED5"/>
<proteinExistence type="inferred from homology"/>
<dbReference type="RefSeq" id="WP_190107842.1">
    <property type="nucleotide sequence ID" value="NZ_BMVB01000001.1"/>
</dbReference>
<dbReference type="EMBL" id="BMVB01000001">
    <property type="protein sequence ID" value="GHC34551.1"/>
    <property type="molecule type" value="Genomic_DNA"/>
</dbReference>
<comment type="similarity">
    <text evidence="3">Belongs to the gas vesicle GvpF/GvpL family.</text>
</comment>
<evidence type="ECO:0000256" key="2">
    <source>
        <dbReference type="ARBA" id="ARBA00035108"/>
    </source>
</evidence>
<evidence type="ECO:0000313" key="5">
    <source>
        <dbReference type="Proteomes" id="UP000646244"/>
    </source>
</evidence>
<comment type="subcellular location">
    <subcellularLocation>
        <location evidence="2">Gas vesicle</location>
    </subcellularLocation>
</comment>
<evidence type="ECO:0000313" key="4">
    <source>
        <dbReference type="EMBL" id="GHC34551.1"/>
    </source>
</evidence>
<dbReference type="GO" id="GO:0031411">
    <property type="term" value="C:gas vesicle"/>
    <property type="evidence" value="ECO:0007669"/>
    <property type="project" value="UniProtKB-SubCell"/>
</dbReference>
<name>A0A918WED5_STRCJ</name>
<reference evidence="4" key="1">
    <citation type="journal article" date="2014" name="Int. J. Syst. Evol. Microbiol.">
        <title>Complete genome sequence of Corynebacterium casei LMG S-19264T (=DSM 44701T), isolated from a smear-ripened cheese.</title>
        <authorList>
            <consortium name="US DOE Joint Genome Institute (JGI-PGF)"/>
            <person name="Walter F."/>
            <person name="Albersmeier A."/>
            <person name="Kalinowski J."/>
            <person name="Ruckert C."/>
        </authorList>
    </citation>
    <scope>NUCLEOTIDE SEQUENCE</scope>
    <source>
        <strain evidence="4">JCM 4633</strain>
    </source>
</reference>
<dbReference type="PANTHER" id="PTHR36852">
    <property type="entry name" value="PROTEIN GVPL 2"/>
    <property type="match status" value="1"/>
</dbReference>
<dbReference type="Pfam" id="PF06386">
    <property type="entry name" value="GvpL_GvpF"/>
    <property type="match status" value="1"/>
</dbReference>
<evidence type="ECO:0000256" key="1">
    <source>
        <dbReference type="ARBA" id="ARBA00022987"/>
    </source>
</evidence>
<gene>
    <name evidence="4" type="ORF">GCM10010507_04180</name>
</gene>
<dbReference type="PANTHER" id="PTHR36852:SF1">
    <property type="entry name" value="PROTEIN GVPL 2"/>
    <property type="match status" value="1"/>
</dbReference>
<dbReference type="InterPro" id="IPR009430">
    <property type="entry name" value="GvpL/GvpF"/>
</dbReference>
<evidence type="ECO:0000256" key="3">
    <source>
        <dbReference type="ARBA" id="ARBA00035643"/>
    </source>
</evidence>
<sequence length="238" mass="26348">MTTYVYGITRAGRQDLPEDLTGIGDPPLPVRTVTGSGLAAVVSDCPQELRPKRRDLIAHQQVVTEIGRRAPVLPMRFGSVSDSDDEVRDVLAEHAGRYEKQLEELAGRVEYNVKVVHREDAVLHRVLAEDAGLRTLAEANRASGGGSYEQRLRFGEMVAERVREREDRDAELVRETLAPLAEKTRTGPENAGCFLSLSFLVDESAARRLLTETGRLEKENPHVALSVHGPLPPYSFVE</sequence>
<dbReference type="GO" id="GO:0031412">
    <property type="term" value="P:gas vesicle organization"/>
    <property type="evidence" value="ECO:0007669"/>
    <property type="project" value="InterPro"/>
</dbReference>